<dbReference type="RefSeq" id="WP_093618372.1">
    <property type="nucleotide sequence ID" value="NZ_BOMT01000052.1"/>
</dbReference>
<feature type="transmembrane region" description="Helical" evidence="1">
    <location>
        <begin position="16"/>
        <end position="34"/>
    </location>
</feature>
<dbReference type="PROSITE" id="PS51257">
    <property type="entry name" value="PROKAR_LIPOPROTEIN"/>
    <property type="match status" value="1"/>
</dbReference>
<feature type="transmembrane region" description="Helical" evidence="1">
    <location>
        <begin position="122"/>
        <end position="145"/>
    </location>
</feature>
<accession>A0A1I2IF78</accession>
<evidence type="ECO:0000256" key="1">
    <source>
        <dbReference type="SAM" id="Phobius"/>
    </source>
</evidence>
<gene>
    <name evidence="2" type="ORF">SAMN05421541_109489</name>
</gene>
<reference evidence="2 3" key="1">
    <citation type="submission" date="2016-10" db="EMBL/GenBank/DDBJ databases">
        <authorList>
            <person name="de Groot N.N."/>
        </authorList>
    </citation>
    <scope>NUCLEOTIDE SEQUENCE [LARGE SCALE GENOMIC DNA]</scope>
    <source>
        <strain evidence="2 3">DSM 43019</strain>
    </source>
</reference>
<name>A0A1I2IF78_9ACTN</name>
<feature type="transmembrane region" description="Helical" evidence="1">
    <location>
        <begin position="187"/>
        <end position="206"/>
    </location>
</feature>
<keyword evidence="1" id="KW-1133">Transmembrane helix</keyword>
<feature type="transmembrane region" description="Helical" evidence="1">
    <location>
        <begin position="235"/>
        <end position="256"/>
    </location>
</feature>
<dbReference type="Pfam" id="PF12679">
    <property type="entry name" value="ABC2_membrane_2"/>
    <property type="match status" value="1"/>
</dbReference>
<dbReference type="OrthoDB" id="3686802at2"/>
<keyword evidence="3" id="KW-1185">Reference proteome</keyword>
<proteinExistence type="predicted"/>
<keyword evidence="1" id="KW-0812">Transmembrane</keyword>
<feature type="transmembrane region" description="Helical" evidence="1">
    <location>
        <begin position="67"/>
        <end position="86"/>
    </location>
</feature>
<organism evidence="2 3">
    <name type="scientific">Actinoplanes philippinensis</name>
    <dbReference type="NCBI Taxonomy" id="35752"/>
    <lineage>
        <taxon>Bacteria</taxon>
        <taxon>Bacillati</taxon>
        <taxon>Actinomycetota</taxon>
        <taxon>Actinomycetes</taxon>
        <taxon>Micromonosporales</taxon>
        <taxon>Micromonosporaceae</taxon>
        <taxon>Actinoplanes</taxon>
    </lineage>
</organism>
<keyword evidence="1" id="KW-0472">Membrane</keyword>
<dbReference type="GO" id="GO:0005886">
    <property type="term" value="C:plasma membrane"/>
    <property type="evidence" value="ECO:0007669"/>
    <property type="project" value="UniProtKB-SubCell"/>
</dbReference>
<evidence type="ECO:0000313" key="2">
    <source>
        <dbReference type="EMBL" id="SFF39201.1"/>
    </source>
</evidence>
<dbReference type="EMBL" id="FONV01000009">
    <property type="protein sequence ID" value="SFF39201.1"/>
    <property type="molecule type" value="Genomic_DNA"/>
</dbReference>
<dbReference type="STRING" id="35752.SAMN05421541_109489"/>
<dbReference type="GO" id="GO:0140359">
    <property type="term" value="F:ABC-type transporter activity"/>
    <property type="evidence" value="ECO:0007669"/>
    <property type="project" value="InterPro"/>
</dbReference>
<protein>
    <submittedName>
        <fullName evidence="2">ABC-2 type transport system permease protein</fullName>
    </submittedName>
</protein>
<dbReference type="AlphaFoldDB" id="A0A1I2IF78"/>
<sequence>MRPDVLIRTLTDDRRVLAGWAIGATLAGCMYAAFYPQLAGGQMAEAVAAYPQAMRQALRLDDLSSPAGYLGSSVFGLILPLIAMFYGAATGARTLAGDEEAGRLDLVLAHPVSRTGLVVQRFAALTAGAVVIAVAVWAGMLTIRGAAQLREISVGEFAAQCATLALLATVFGAVAIGIGAATGRRGLVFTVTAAVGILSYALHAFAGQLGLDAGKYLSPFYYYIGAEPLRHGMPWGHAAVLAVAALLLTAAGTVVFNRRDLNT</sequence>
<evidence type="ECO:0000313" key="3">
    <source>
        <dbReference type="Proteomes" id="UP000199645"/>
    </source>
</evidence>
<dbReference type="Proteomes" id="UP000199645">
    <property type="component" value="Unassembled WGS sequence"/>
</dbReference>
<feature type="transmembrane region" description="Helical" evidence="1">
    <location>
        <begin position="157"/>
        <end position="180"/>
    </location>
</feature>